<reference evidence="1 2" key="1">
    <citation type="journal article" date="2017" name="Antonie Van Leeuwenhoek">
        <title>Rhizobium rhizosphaerae sp. nov., a novel species isolated from rice rhizosphere.</title>
        <authorList>
            <person name="Zhao J.J."/>
            <person name="Zhang J."/>
            <person name="Zhang R.J."/>
            <person name="Zhang C.W."/>
            <person name="Yin H.Q."/>
            <person name="Zhang X.X."/>
        </authorList>
    </citation>
    <scope>NUCLEOTIDE SEQUENCE [LARGE SCALE GENOMIC DNA]</scope>
    <source>
        <strain evidence="1 2">S18K6</strain>
    </source>
</reference>
<accession>A0AAV3V6H3</accession>
<dbReference type="EMBL" id="BAEM01000059">
    <property type="protein sequence ID" value="GAC12364.1"/>
    <property type="molecule type" value="Genomic_DNA"/>
</dbReference>
<gene>
    <name evidence="1" type="ORF">GCHA_4446</name>
</gene>
<comment type="caution">
    <text evidence="1">The sequence shown here is derived from an EMBL/GenBank/DDBJ whole genome shotgun (WGS) entry which is preliminary data.</text>
</comment>
<evidence type="ECO:0000313" key="1">
    <source>
        <dbReference type="EMBL" id="GAC12364.1"/>
    </source>
</evidence>
<dbReference type="Proteomes" id="UP000006320">
    <property type="component" value="Unassembled WGS sequence"/>
</dbReference>
<dbReference type="AlphaFoldDB" id="A0AAV3V6H3"/>
<sequence>MLYIGSSWFTMPARKQPQIITQHFYFRLVAQNSLRSASVDFYNVYFDRLIVMFFTYN</sequence>
<evidence type="ECO:0000313" key="2">
    <source>
        <dbReference type="Proteomes" id="UP000006320"/>
    </source>
</evidence>
<proteinExistence type="predicted"/>
<name>A0AAV3V6H3_9ALTE</name>
<protein>
    <submittedName>
        <fullName evidence="1">Uncharacterized protein</fullName>
    </submittedName>
</protein>
<organism evidence="1 2">
    <name type="scientific">Paraglaciecola chathamensis S18K6</name>
    <dbReference type="NCBI Taxonomy" id="1127672"/>
    <lineage>
        <taxon>Bacteria</taxon>
        <taxon>Pseudomonadati</taxon>
        <taxon>Pseudomonadota</taxon>
        <taxon>Gammaproteobacteria</taxon>
        <taxon>Alteromonadales</taxon>
        <taxon>Alteromonadaceae</taxon>
        <taxon>Paraglaciecola</taxon>
    </lineage>
</organism>